<dbReference type="PANTHER" id="PTHR37315">
    <property type="entry name" value="UPF0311 PROTEIN BLR7842"/>
    <property type="match status" value="1"/>
</dbReference>
<name>A0ABV3SRT2_9HYPH</name>
<evidence type="ECO:0000313" key="2">
    <source>
        <dbReference type="Proteomes" id="UP001556692"/>
    </source>
</evidence>
<sequence length="154" mass="16528">METTLPPGLVHVGRLDLEYAPPLVYDTHAGRRGFLRAASGTLAGERIAASVADDGGDWLVFRPDGIIETDTRLMLAAEDGSHVYLRSRGLIRATPEACAAFGNGPADGAAEFSRRCAPWFEAPPGRHEWLAKAVFLAVGTFSWSVASIDLFEVS</sequence>
<dbReference type="Proteomes" id="UP001556692">
    <property type="component" value="Unassembled WGS sequence"/>
</dbReference>
<comment type="caution">
    <text evidence="1">The sequence shown here is derived from an EMBL/GenBank/DDBJ whole genome shotgun (WGS) entry which is preliminary data.</text>
</comment>
<dbReference type="PANTHER" id="PTHR37315:SF1">
    <property type="entry name" value="UPF0311 PROTEIN BLR7842"/>
    <property type="match status" value="1"/>
</dbReference>
<dbReference type="RefSeq" id="WP_367957383.1">
    <property type="nucleotide sequence ID" value="NZ_JBDPGJ010000010.1"/>
</dbReference>
<accession>A0ABV3SRT2</accession>
<reference evidence="1 2" key="1">
    <citation type="submission" date="2024-05" db="EMBL/GenBank/DDBJ databases">
        <authorList>
            <person name="Jiang F."/>
        </authorList>
    </citation>
    <scope>NUCLEOTIDE SEQUENCE [LARGE SCALE GENOMIC DNA]</scope>
    <source>
        <strain evidence="1 2">LZ166</strain>
    </source>
</reference>
<dbReference type="Gene3D" id="2.40.160.20">
    <property type="match status" value="1"/>
</dbReference>
<keyword evidence="2" id="KW-1185">Reference proteome</keyword>
<gene>
    <name evidence="1" type="ORF">ABGN05_28130</name>
</gene>
<dbReference type="Pfam" id="PF11578">
    <property type="entry name" value="DUF3237"/>
    <property type="match status" value="1"/>
</dbReference>
<organism evidence="1 2">
    <name type="scientific">Aquibium pacificus</name>
    <dbReference type="NCBI Taxonomy" id="3153579"/>
    <lineage>
        <taxon>Bacteria</taxon>
        <taxon>Pseudomonadati</taxon>
        <taxon>Pseudomonadota</taxon>
        <taxon>Alphaproteobacteria</taxon>
        <taxon>Hyphomicrobiales</taxon>
        <taxon>Phyllobacteriaceae</taxon>
        <taxon>Aquibium</taxon>
    </lineage>
</organism>
<proteinExistence type="predicted"/>
<dbReference type="EMBL" id="JBDPGJ010000010">
    <property type="protein sequence ID" value="MEX0409515.1"/>
    <property type="molecule type" value="Genomic_DNA"/>
</dbReference>
<protein>
    <submittedName>
        <fullName evidence="1">DUF3237 domain-containing protein</fullName>
    </submittedName>
</protein>
<evidence type="ECO:0000313" key="1">
    <source>
        <dbReference type="EMBL" id="MEX0409515.1"/>
    </source>
</evidence>
<dbReference type="InterPro" id="IPR020915">
    <property type="entry name" value="UPF0311"/>
</dbReference>